<name>W2USU1_9FLAO</name>
<dbReference type="RefSeq" id="WP_038261572.1">
    <property type="nucleotide sequence ID" value="NZ_AYXY01000001.1"/>
</dbReference>
<dbReference type="EMBL" id="AYXY01000001">
    <property type="protein sequence ID" value="ETN97039.1"/>
    <property type="molecule type" value="Genomic_DNA"/>
</dbReference>
<comment type="caution">
    <text evidence="2">The sequence shown here is derived from an EMBL/GenBank/DDBJ whole genome shotgun (WGS) entry which is preliminary data.</text>
</comment>
<reference evidence="2 3" key="2">
    <citation type="journal article" date="2016" name="Genome Announc.">
        <title>Draft Genome Sequence of Zhouia amylolytica AD3, Isolated from Tidal Flat Sediment.</title>
        <authorList>
            <person name="Jia B."/>
            <person name="Jin H.M."/>
            <person name="Lee H.J."/>
            <person name="Jeon C.O."/>
        </authorList>
    </citation>
    <scope>NUCLEOTIDE SEQUENCE [LARGE SCALE GENOMIC DNA]</scope>
    <source>
        <strain evidence="2 3">AD3</strain>
    </source>
</reference>
<keyword evidence="1" id="KW-0812">Transmembrane</keyword>
<evidence type="ECO:0000313" key="2">
    <source>
        <dbReference type="EMBL" id="ETN97039.1"/>
    </source>
</evidence>
<dbReference type="AlphaFoldDB" id="W2USU1"/>
<proteinExistence type="predicted"/>
<protein>
    <submittedName>
        <fullName evidence="2">Uncharacterized protein</fullName>
    </submittedName>
</protein>
<feature type="transmembrane region" description="Helical" evidence="1">
    <location>
        <begin position="79"/>
        <end position="99"/>
    </location>
</feature>
<feature type="transmembrane region" description="Helical" evidence="1">
    <location>
        <begin position="105"/>
        <end position="123"/>
    </location>
</feature>
<dbReference type="Proteomes" id="UP000018850">
    <property type="component" value="Unassembled WGS sequence"/>
</dbReference>
<evidence type="ECO:0000313" key="3">
    <source>
        <dbReference type="Proteomes" id="UP000018850"/>
    </source>
</evidence>
<keyword evidence="1" id="KW-0472">Membrane</keyword>
<keyword evidence="3" id="KW-1185">Reference proteome</keyword>
<sequence length="138" mass="14808">MNDSGKKSIVYKSPAWIIAVITALVSFILPFIFAGMLFLLGKLIGISNEETGNFLAYLLTGMVIALMCFLICKAHPKAIWYAPVICNAITLWIGIGHLLKGNSAITIPFAIGWFISIVAGIAGKNAGNTSIPEQLNKP</sequence>
<feature type="transmembrane region" description="Helical" evidence="1">
    <location>
        <begin position="15"/>
        <end position="39"/>
    </location>
</feature>
<accession>W2USU1</accession>
<feature type="transmembrane region" description="Helical" evidence="1">
    <location>
        <begin position="54"/>
        <end position="72"/>
    </location>
</feature>
<keyword evidence="1" id="KW-1133">Transmembrane helix</keyword>
<organism evidence="2 3">
    <name type="scientific">Zhouia amylolytica AD3</name>
    <dbReference type="NCBI Taxonomy" id="1286632"/>
    <lineage>
        <taxon>Bacteria</taxon>
        <taxon>Pseudomonadati</taxon>
        <taxon>Bacteroidota</taxon>
        <taxon>Flavobacteriia</taxon>
        <taxon>Flavobacteriales</taxon>
        <taxon>Flavobacteriaceae</taxon>
        <taxon>Zhouia</taxon>
    </lineage>
</organism>
<gene>
    <name evidence="2" type="ORF">P278_04650</name>
</gene>
<dbReference type="STRING" id="376730.SAMN04487906_2758"/>
<evidence type="ECO:0000256" key="1">
    <source>
        <dbReference type="SAM" id="Phobius"/>
    </source>
</evidence>
<reference evidence="3" key="1">
    <citation type="submission" date="2013-11" db="EMBL/GenBank/DDBJ databases">
        <title>Draft genome sequence from a member of Zhouia, isolated tidal flat.</title>
        <authorList>
            <person name="Jin H."/>
            <person name="Jeon C.O."/>
        </authorList>
    </citation>
    <scope>NUCLEOTIDE SEQUENCE [LARGE SCALE GENOMIC DNA]</scope>
    <source>
        <strain evidence="3">AD3</strain>
    </source>
</reference>